<keyword evidence="5 8" id="KW-1133">Transmembrane helix</keyword>
<feature type="transmembrane region" description="Helical" evidence="8">
    <location>
        <begin position="195"/>
        <end position="213"/>
    </location>
</feature>
<feature type="transmembrane region" description="Helical" evidence="8">
    <location>
        <begin position="290"/>
        <end position="310"/>
    </location>
</feature>
<evidence type="ECO:0000256" key="5">
    <source>
        <dbReference type="ARBA" id="ARBA00022989"/>
    </source>
</evidence>
<feature type="region of interest" description="Disordered" evidence="7">
    <location>
        <begin position="1"/>
        <end position="43"/>
    </location>
</feature>
<evidence type="ECO:0000313" key="10">
    <source>
        <dbReference type="Proteomes" id="UP000249619"/>
    </source>
</evidence>
<proteinExistence type="inferred from homology"/>
<feature type="transmembrane region" description="Helical" evidence="8">
    <location>
        <begin position="322"/>
        <end position="343"/>
    </location>
</feature>
<reference evidence="10" key="1">
    <citation type="submission" date="2018-05" db="EMBL/GenBank/DDBJ databases">
        <title>Draft genome sequence of Stemphylium lycopersici strain CIDEFI 213.</title>
        <authorList>
            <person name="Medina R."/>
            <person name="Franco M.E.E."/>
            <person name="Lucentini C.G."/>
            <person name="Saparrat M.C.N."/>
            <person name="Balatti P.A."/>
        </authorList>
    </citation>
    <scope>NUCLEOTIDE SEQUENCE [LARGE SCALE GENOMIC DNA]</scope>
    <source>
        <strain evidence="10">CIDEFI 213</strain>
    </source>
</reference>
<keyword evidence="6 8" id="KW-0472">Membrane</keyword>
<dbReference type="GO" id="GO:0022857">
    <property type="term" value="F:transmembrane transporter activity"/>
    <property type="evidence" value="ECO:0007669"/>
    <property type="project" value="InterPro"/>
</dbReference>
<dbReference type="GO" id="GO:0016020">
    <property type="term" value="C:membrane"/>
    <property type="evidence" value="ECO:0007669"/>
    <property type="project" value="UniProtKB-SubCell"/>
</dbReference>
<keyword evidence="10" id="KW-1185">Reference proteome</keyword>
<feature type="transmembrane region" description="Helical" evidence="8">
    <location>
        <begin position="121"/>
        <end position="139"/>
    </location>
</feature>
<evidence type="ECO:0000256" key="1">
    <source>
        <dbReference type="ARBA" id="ARBA00004141"/>
    </source>
</evidence>
<dbReference type="InterPro" id="IPR005829">
    <property type="entry name" value="Sugar_transporter_CS"/>
</dbReference>
<keyword evidence="9" id="KW-0762">Sugar transport</keyword>
<dbReference type="InterPro" id="IPR036259">
    <property type="entry name" value="MFS_trans_sf"/>
</dbReference>
<comment type="similarity">
    <text evidence="2">Belongs to the major facilitator superfamily. Sugar transporter (TC 2.A.1.1) family.</text>
</comment>
<dbReference type="EMBL" id="QGDH01000338">
    <property type="protein sequence ID" value="RAR00679.1"/>
    <property type="molecule type" value="Genomic_DNA"/>
</dbReference>
<dbReference type="PROSITE" id="PS00217">
    <property type="entry name" value="SUGAR_TRANSPORT_2"/>
    <property type="match status" value="1"/>
</dbReference>
<protein>
    <submittedName>
        <fullName evidence="9">Plastidic glucose transporter 4</fullName>
        <ecNumber evidence="9">1.1.1.169</ecNumber>
    </submittedName>
</protein>
<evidence type="ECO:0000256" key="8">
    <source>
        <dbReference type="SAM" id="Phobius"/>
    </source>
</evidence>
<feature type="transmembrane region" description="Helical" evidence="8">
    <location>
        <begin position="456"/>
        <end position="475"/>
    </location>
</feature>
<name>A0A364MRL4_STELY</name>
<accession>A0A364MRL4</accession>
<feature type="transmembrane region" description="Helical" evidence="8">
    <location>
        <begin position="387"/>
        <end position="404"/>
    </location>
</feature>
<dbReference type="SUPFAM" id="SSF103473">
    <property type="entry name" value="MFS general substrate transporter"/>
    <property type="match status" value="1"/>
</dbReference>
<dbReference type="Pfam" id="PF00083">
    <property type="entry name" value="Sugar_tr"/>
    <property type="match status" value="2"/>
</dbReference>
<keyword evidence="9" id="KW-0560">Oxidoreductase</keyword>
<dbReference type="PANTHER" id="PTHR48020:SF26">
    <property type="entry name" value="MYO-INOSITOL TRANSPORTER, PUTATIVE (AFU_ORTHOLOGUE AFUA_4G01560)-RELATED"/>
    <property type="match status" value="1"/>
</dbReference>
<sequence length="564" mass="63190">MSRRKPDIEATEPNLSSSGSSKSDLGVTQHHEHTDGQPRQASVAAKLRNPLAGFSEEQVLADVDAWCVDKGLQEHQEWFRKGALIARVGQRDDGFEYVHQLSEEEKDLLRHEITHRWSQPFMLYFLVVLCAGSAIVQGMDQTAVNGAQEFYFKEFEIGEDQVWLRGLLNGAPYLCSCLIGCWSNAPLNKFFGRRGTIFISCIISFITGIWMAACESWPNLLVARFMLGFAVGAKSSTTPVYAAESAPKTIRGALTMMWQLLEIENAEREGRNPLKEFFIVRRNRRAAQSAFFVMFMQQFCGVNVIAYYSTSIFRSAGFSQSEALLTSMGTGITNFLFAIPAIYTIDTFGRRNLLLTTFPLMGLCLLWCGLSFYLPENPDGTPSQARLGSIAAAIYVFMAVYSPGEGPVPFTYSAESFPLHLRDVGMSFATATCWGFNFILSLTWPALEAAFTPTGAFCWYAAWNFFGFVYAYFFLPETKALTLEELDTVFDVGNRQFSAYYRKKLPWYLKKHILRQDVAPMEPLFDLHEKGQHHDFTSEPVGGGGSAGGVKDTEIVEKNEISKT</sequence>
<feature type="transmembrane region" description="Helical" evidence="8">
    <location>
        <begin position="355"/>
        <end position="375"/>
    </location>
</feature>
<dbReference type="GO" id="GO:0008677">
    <property type="term" value="F:2-dehydropantoate 2-reductase activity"/>
    <property type="evidence" value="ECO:0007669"/>
    <property type="project" value="UniProtKB-EC"/>
</dbReference>
<dbReference type="Proteomes" id="UP000249619">
    <property type="component" value="Unassembled WGS sequence"/>
</dbReference>
<evidence type="ECO:0000256" key="4">
    <source>
        <dbReference type="ARBA" id="ARBA00022692"/>
    </source>
</evidence>
<dbReference type="InterPro" id="IPR050814">
    <property type="entry name" value="Myo-inositol_Transporter"/>
</dbReference>
<dbReference type="OrthoDB" id="5290825at2759"/>
<evidence type="ECO:0000313" key="9">
    <source>
        <dbReference type="EMBL" id="RAR00679.1"/>
    </source>
</evidence>
<evidence type="ECO:0000256" key="7">
    <source>
        <dbReference type="SAM" id="MobiDB-lite"/>
    </source>
</evidence>
<dbReference type="Gene3D" id="1.20.1250.20">
    <property type="entry name" value="MFS general substrate transporter like domains"/>
    <property type="match status" value="2"/>
</dbReference>
<comment type="caution">
    <text evidence="9">The sequence shown here is derived from an EMBL/GenBank/DDBJ whole genome shotgun (WGS) entry which is preliminary data.</text>
</comment>
<evidence type="ECO:0000256" key="3">
    <source>
        <dbReference type="ARBA" id="ARBA00022448"/>
    </source>
</evidence>
<keyword evidence="3" id="KW-0813">Transport</keyword>
<dbReference type="EC" id="1.1.1.169" evidence="9"/>
<feature type="transmembrane region" description="Helical" evidence="8">
    <location>
        <begin position="424"/>
        <end position="444"/>
    </location>
</feature>
<dbReference type="InterPro" id="IPR005828">
    <property type="entry name" value="MFS_sugar_transport-like"/>
</dbReference>
<dbReference type="PANTHER" id="PTHR48020">
    <property type="entry name" value="PROTON MYO-INOSITOL COTRANSPORTER"/>
    <property type="match status" value="1"/>
</dbReference>
<gene>
    <name evidence="9" type="ORF">DDE83_009068</name>
</gene>
<dbReference type="AlphaFoldDB" id="A0A364MRL4"/>
<keyword evidence="4 8" id="KW-0812">Transmembrane</keyword>
<evidence type="ECO:0000256" key="6">
    <source>
        <dbReference type="ARBA" id="ARBA00023136"/>
    </source>
</evidence>
<organism evidence="9 10">
    <name type="scientific">Stemphylium lycopersici</name>
    <name type="common">Tomato gray leaf spot disease fungus</name>
    <name type="synonym">Thyrospora lycopersici</name>
    <dbReference type="NCBI Taxonomy" id="183478"/>
    <lineage>
        <taxon>Eukaryota</taxon>
        <taxon>Fungi</taxon>
        <taxon>Dikarya</taxon>
        <taxon>Ascomycota</taxon>
        <taxon>Pezizomycotina</taxon>
        <taxon>Dothideomycetes</taxon>
        <taxon>Pleosporomycetidae</taxon>
        <taxon>Pleosporales</taxon>
        <taxon>Pleosporineae</taxon>
        <taxon>Pleosporaceae</taxon>
        <taxon>Stemphylium</taxon>
    </lineage>
</organism>
<evidence type="ECO:0000256" key="2">
    <source>
        <dbReference type="ARBA" id="ARBA00010992"/>
    </source>
</evidence>
<comment type="subcellular location">
    <subcellularLocation>
        <location evidence="1">Membrane</location>
        <topology evidence="1">Multi-pass membrane protein</topology>
    </subcellularLocation>
</comment>